<evidence type="ECO:0000313" key="2">
    <source>
        <dbReference type="EMBL" id="TCS38758.1"/>
    </source>
</evidence>
<gene>
    <name evidence="2" type="ORF">BCF53_11532</name>
</gene>
<proteinExistence type="predicted"/>
<dbReference type="SUPFAM" id="SSF55729">
    <property type="entry name" value="Acyl-CoA N-acyltransferases (Nat)"/>
    <property type="match status" value="1"/>
</dbReference>
<dbReference type="GO" id="GO:0016747">
    <property type="term" value="F:acyltransferase activity, transferring groups other than amino-acyl groups"/>
    <property type="evidence" value="ECO:0007669"/>
    <property type="project" value="InterPro"/>
</dbReference>
<dbReference type="CDD" id="cd04301">
    <property type="entry name" value="NAT_SF"/>
    <property type="match status" value="1"/>
</dbReference>
<accession>A0A4R3HZS3</accession>
<dbReference type="RefSeq" id="WP_132702795.1">
    <property type="nucleotide sequence ID" value="NZ_SLZR01000015.1"/>
</dbReference>
<dbReference type="InterPro" id="IPR016181">
    <property type="entry name" value="Acyl_CoA_acyltransferase"/>
</dbReference>
<evidence type="ECO:0000259" key="1">
    <source>
        <dbReference type="PROSITE" id="PS51186"/>
    </source>
</evidence>
<dbReference type="Pfam" id="PF00583">
    <property type="entry name" value="Acetyltransf_1"/>
    <property type="match status" value="1"/>
</dbReference>
<dbReference type="Proteomes" id="UP000295793">
    <property type="component" value="Unassembled WGS sequence"/>
</dbReference>
<reference evidence="2 3" key="1">
    <citation type="submission" date="2019-03" db="EMBL/GenBank/DDBJ databases">
        <title>Genomic Encyclopedia of Archaeal and Bacterial Type Strains, Phase II (KMG-II): from individual species to whole genera.</title>
        <authorList>
            <person name="Goeker M."/>
        </authorList>
    </citation>
    <scope>NUCLEOTIDE SEQUENCE [LARGE SCALE GENOMIC DNA]</scope>
    <source>
        <strain evidence="2 3">DSM 15388</strain>
    </source>
</reference>
<keyword evidence="3" id="KW-1185">Reference proteome</keyword>
<evidence type="ECO:0000313" key="3">
    <source>
        <dbReference type="Proteomes" id="UP000295793"/>
    </source>
</evidence>
<organism evidence="2 3">
    <name type="scientific">Reinekea marinisedimentorum</name>
    <dbReference type="NCBI Taxonomy" id="230495"/>
    <lineage>
        <taxon>Bacteria</taxon>
        <taxon>Pseudomonadati</taxon>
        <taxon>Pseudomonadota</taxon>
        <taxon>Gammaproteobacteria</taxon>
        <taxon>Oceanospirillales</taxon>
        <taxon>Saccharospirillaceae</taxon>
        <taxon>Reinekea</taxon>
    </lineage>
</organism>
<dbReference type="InterPro" id="IPR000182">
    <property type="entry name" value="GNAT_dom"/>
</dbReference>
<keyword evidence="2" id="KW-0808">Transferase</keyword>
<sequence>MTIFIRLAKSEGAQGLSDLNYMFNRVRVSATHVVRSLERNLSEKVFVALVNDELAGFACIDVKHSFCYETADAELTEIFAIDQFRGFGVATSLVNEVVKYCVVNEFDELYLRTSPTNDAANLLFINLDFKLGETNVYYALK</sequence>
<dbReference type="Gene3D" id="3.40.630.30">
    <property type="match status" value="1"/>
</dbReference>
<dbReference type="OrthoDB" id="9797826at2"/>
<dbReference type="AlphaFoldDB" id="A0A4R3HZS3"/>
<comment type="caution">
    <text evidence="2">The sequence shown here is derived from an EMBL/GenBank/DDBJ whole genome shotgun (WGS) entry which is preliminary data.</text>
</comment>
<feature type="domain" description="N-acetyltransferase" evidence="1">
    <location>
        <begin position="3"/>
        <end position="141"/>
    </location>
</feature>
<protein>
    <submittedName>
        <fullName evidence="2">Acetyltransferase (GNAT) family protein</fullName>
    </submittedName>
</protein>
<dbReference type="PROSITE" id="PS51186">
    <property type="entry name" value="GNAT"/>
    <property type="match status" value="1"/>
</dbReference>
<dbReference type="EMBL" id="SLZR01000015">
    <property type="protein sequence ID" value="TCS38758.1"/>
    <property type="molecule type" value="Genomic_DNA"/>
</dbReference>
<name>A0A4R3HZS3_9GAMM</name>